<dbReference type="RefSeq" id="WP_116469604.1">
    <property type="nucleotide sequence ID" value="NZ_QENQ01000001.1"/>
</dbReference>
<keyword evidence="1" id="KW-0238">DNA-binding</keyword>
<sequence length="106" mass="11593">MSESRITIADKDRLDNVHPGEILREEFLVGAELPLEEVAAGTGLDPMKLAAVVAGEAPVDADADLRLTRYLRMSEGFFLGLQMDFDLEEARHAMNGALDRIVPRAA</sequence>
<name>A0A2U0SFX1_9SPHN</name>
<dbReference type="NCBIfam" id="TIGR02607">
    <property type="entry name" value="antidote_HigA"/>
    <property type="match status" value="1"/>
</dbReference>
<accession>A0A2U0SFX1</accession>
<evidence type="ECO:0000313" key="3">
    <source>
        <dbReference type="Proteomes" id="UP000245890"/>
    </source>
</evidence>
<dbReference type="AlphaFoldDB" id="A0A2U0SFX1"/>
<organism evidence="2 3">
    <name type="scientific">Sphingomonas pokkalii</name>
    <dbReference type="NCBI Taxonomy" id="2175090"/>
    <lineage>
        <taxon>Bacteria</taxon>
        <taxon>Pseudomonadati</taxon>
        <taxon>Pseudomonadota</taxon>
        <taxon>Alphaproteobacteria</taxon>
        <taxon>Sphingomonadales</taxon>
        <taxon>Sphingomonadaceae</taxon>
        <taxon>Sphingomonas</taxon>
    </lineage>
</organism>
<dbReference type="Proteomes" id="UP000245890">
    <property type="component" value="Unassembled WGS sequence"/>
</dbReference>
<evidence type="ECO:0000256" key="1">
    <source>
        <dbReference type="ARBA" id="ARBA00023125"/>
    </source>
</evidence>
<dbReference type="PANTHER" id="PTHR36924">
    <property type="entry name" value="ANTITOXIN HIGA-1"/>
    <property type="match status" value="1"/>
</dbReference>
<reference evidence="2 3" key="1">
    <citation type="submission" date="2018-05" db="EMBL/GenBank/DDBJ databases">
        <title>Description of Sphingomonas pokkalii sp nov, isolated from the rhizosphere of saline tolerant pokkali rice and its draft genome analysis.</title>
        <authorList>
            <person name="Menon R."/>
            <person name="Kumari S."/>
            <person name="Rameshkumar N."/>
        </authorList>
    </citation>
    <scope>NUCLEOTIDE SEQUENCE [LARGE SCALE GENOMIC DNA]</scope>
    <source>
        <strain evidence="2 3">L3B27</strain>
    </source>
</reference>
<dbReference type="InterPro" id="IPR013430">
    <property type="entry name" value="Toxin_antidote_HigA"/>
</dbReference>
<comment type="caution">
    <text evidence="2">The sequence shown here is derived from an EMBL/GenBank/DDBJ whole genome shotgun (WGS) entry which is preliminary data.</text>
</comment>
<dbReference type="PANTHER" id="PTHR36924:SF1">
    <property type="entry name" value="ANTITOXIN HIGA-1"/>
    <property type="match status" value="1"/>
</dbReference>
<dbReference type="Gene3D" id="1.10.260.40">
    <property type="entry name" value="lambda repressor-like DNA-binding domains"/>
    <property type="match status" value="1"/>
</dbReference>
<gene>
    <name evidence="2" type="primary">higA</name>
    <name evidence="2" type="ORF">DD559_13325</name>
</gene>
<evidence type="ECO:0000313" key="2">
    <source>
        <dbReference type="EMBL" id="PVX30191.1"/>
    </source>
</evidence>
<dbReference type="EMBL" id="QENQ01000001">
    <property type="protein sequence ID" value="PVX30191.1"/>
    <property type="molecule type" value="Genomic_DNA"/>
</dbReference>
<proteinExistence type="predicted"/>
<protein>
    <submittedName>
        <fullName evidence="2">Addiction module antidote protein, HigA family</fullName>
    </submittedName>
</protein>
<dbReference type="OrthoDB" id="3174593at2"/>
<keyword evidence="3" id="KW-1185">Reference proteome</keyword>
<dbReference type="SUPFAM" id="SSF47413">
    <property type="entry name" value="lambda repressor-like DNA-binding domains"/>
    <property type="match status" value="1"/>
</dbReference>
<dbReference type="InterPro" id="IPR010982">
    <property type="entry name" value="Lambda_DNA-bd_dom_sf"/>
</dbReference>
<dbReference type="GO" id="GO:0003677">
    <property type="term" value="F:DNA binding"/>
    <property type="evidence" value="ECO:0007669"/>
    <property type="project" value="UniProtKB-KW"/>
</dbReference>